<protein>
    <submittedName>
        <fullName evidence="1">Uncharacterized protein</fullName>
    </submittedName>
</protein>
<dbReference type="Proteomes" id="UP000287651">
    <property type="component" value="Unassembled WGS sequence"/>
</dbReference>
<evidence type="ECO:0000313" key="1">
    <source>
        <dbReference type="EMBL" id="RRT48161.1"/>
    </source>
</evidence>
<gene>
    <name evidence="1" type="ORF">B296_00050877</name>
</gene>
<comment type="caution">
    <text evidence="1">The sequence shown here is derived from an EMBL/GenBank/DDBJ whole genome shotgun (WGS) entry which is preliminary data.</text>
</comment>
<reference evidence="1 2" key="1">
    <citation type="journal article" date="2014" name="Agronomy (Basel)">
        <title>A Draft Genome Sequence for Ensete ventricosum, the Drought-Tolerant Tree Against Hunger.</title>
        <authorList>
            <person name="Harrison J."/>
            <person name="Moore K.A."/>
            <person name="Paszkiewicz K."/>
            <person name="Jones T."/>
            <person name="Grant M."/>
            <person name="Ambacheew D."/>
            <person name="Muzemil S."/>
            <person name="Studholme D.J."/>
        </authorList>
    </citation>
    <scope>NUCLEOTIDE SEQUENCE [LARGE SCALE GENOMIC DNA]</scope>
</reference>
<organism evidence="1 2">
    <name type="scientific">Ensete ventricosum</name>
    <name type="common">Abyssinian banana</name>
    <name type="synonym">Musa ensete</name>
    <dbReference type="NCBI Taxonomy" id="4639"/>
    <lineage>
        <taxon>Eukaryota</taxon>
        <taxon>Viridiplantae</taxon>
        <taxon>Streptophyta</taxon>
        <taxon>Embryophyta</taxon>
        <taxon>Tracheophyta</taxon>
        <taxon>Spermatophyta</taxon>
        <taxon>Magnoliopsida</taxon>
        <taxon>Liliopsida</taxon>
        <taxon>Zingiberales</taxon>
        <taxon>Musaceae</taxon>
        <taxon>Ensete</taxon>
    </lineage>
</organism>
<evidence type="ECO:0000313" key="2">
    <source>
        <dbReference type="Proteomes" id="UP000287651"/>
    </source>
</evidence>
<name>A0A426Y8V3_ENSVE</name>
<proteinExistence type="predicted"/>
<sequence length="234" mass="25681">MPRSLSSGWVLMRFGGARSPFSLIWRKISVRVELRGVVGARERLKSDPSILLLDNPEVGPWGCSVQGCFCSSRFLTIKVSTAMEWFALYIISRTMVGNLKLVGIGLSCICMTKGDLCLEFSPASSFDLVTSFCTSSSRLFTRRSCIRSESVEFDDKVSSSHGVCSSRYGAVNFSGTIEGVSDQVSGGFCLIRLGRVILRHEALLLAPNIGVTPQRQMMNHPDEVSRVRKLASVV</sequence>
<dbReference type="AlphaFoldDB" id="A0A426Y8V3"/>
<dbReference type="EMBL" id="AMZH03014128">
    <property type="protein sequence ID" value="RRT48161.1"/>
    <property type="molecule type" value="Genomic_DNA"/>
</dbReference>
<accession>A0A426Y8V3</accession>